<dbReference type="GO" id="GO:0005576">
    <property type="term" value="C:extracellular region"/>
    <property type="evidence" value="ECO:0007669"/>
    <property type="project" value="UniProtKB-SubCell"/>
</dbReference>
<organism evidence="1 2">
    <name type="scientific">Caenorhabditis remanei</name>
    <name type="common">Caenorhabditis vulgaris</name>
    <dbReference type="NCBI Taxonomy" id="31234"/>
    <lineage>
        <taxon>Eukaryota</taxon>
        <taxon>Metazoa</taxon>
        <taxon>Ecdysozoa</taxon>
        <taxon>Nematoda</taxon>
        <taxon>Chromadorea</taxon>
        <taxon>Rhabditida</taxon>
        <taxon>Rhabditina</taxon>
        <taxon>Rhabditomorpha</taxon>
        <taxon>Rhabditoidea</taxon>
        <taxon>Rhabditidae</taxon>
        <taxon>Peloderinae</taxon>
        <taxon>Caenorhabditis</taxon>
    </lineage>
</organism>
<dbReference type="KEGG" id="crq:GCK72_011683"/>
<name>A0A260ZFJ3_CAERE</name>
<accession>A0A260ZFJ3</accession>
<evidence type="ECO:0000313" key="2">
    <source>
        <dbReference type="Proteomes" id="UP000216624"/>
    </source>
</evidence>
<dbReference type="Proteomes" id="UP000216624">
    <property type="component" value="Unassembled WGS sequence"/>
</dbReference>
<evidence type="ECO:0000313" key="1">
    <source>
        <dbReference type="EMBL" id="OZF84352.1"/>
    </source>
</evidence>
<dbReference type="GO" id="GO:0005179">
    <property type="term" value="F:hormone activity"/>
    <property type="evidence" value="ECO:0007669"/>
    <property type="project" value="InterPro"/>
</dbReference>
<protein>
    <submittedName>
        <fullName evidence="1">Uncharacterized protein</fullName>
    </submittedName>
</protein>
<keyword evidence="2" id="KW-1185">Reference proteome</keyword>
<reference evidence="1" key="1">
    <citation type="submission" date="2017-08" db="EMBL/GenBank/DDBJ databases">
        <authorList>
            <person name="de Groot N.N."/>
        </authorList>
    </citation>
    <scope>NUCLEOTIDE SEQUENCE [LARGE SCALE GENOMIC DNA]</scope>
    <source>
        <strain evidence="1">PX439</strain>
    </source>
</reference>
<dbReference type="EMBL" id="NMWX01000150">
    <property type="protein sequence ID" value="OZF84352.1"/>
    <property type="molecule type" value="Genomic_DNA"/>
</dbReference>
<gene>
    <name evidence="1" type="ORF">FL82_24527</name>
</gene>
<dbReference type="CTD" id="9804944"/>
<sequence>MLIFSRIFTLLFVLLAIGMVADAAGSRRDRYCGRLIATNIMAACGSASCENHKEIVAACMNKQPLTETEIMDFCCPAQ</sequence>
<feature type="non-terminal residue" evidence="1">
    <location>
        <position position="1"/>
    </location>
</feature>
<dbReference type="Pfam" id="PF03488">
    <property type="entry name" value="Ins_beta"/>
    <property type="match status" value="1"/>
</dbReference>
<proteinExistence type="predicted"/>
<dbReference type="InterPro" id="IPR003235">
    <property type="entry name" value="Nem_insulin-like_b-type"/>
</dbReference>
<dbReference type="HOGENOM" id="CLU_2624367_0_0_1"/>
<dbReference type="Gene3D" id="1.10.100.10">
    <property type="entry name" value="Insulin-like"/>
    <property type="match status" value="1"/>
</dbReference>
<comment type="caution">
    <text evidence="1">The sequence shown here is derived from an EMBL/GenBank/DDBJ whole genome shotgun (WGS) entry which is preliminary data.</text>
</comment>